<organism evidence="11 12">
    <name type="scientific">Candidatus Faecalibacterium intestinigallinarum</name>
    <dbReference type="NCBI Taxonomy" id="2838581"/>
    <lineage>
        <taxon>Bacteria</taxon>
        <taxon>Bacillati</taxon>
        <taxon>Bacillota</taxon>
        <taxon>Clostridia</taxon>
        <taxon>Eubacteriales</taxon>
        <taxon>Oscillospiraceae</taxon>
        <taxon>Faecalibacterium</taxon>
    </lineage>
</organism>
<evidence type="ECO:0000256" key="9">
    <source>
        <dbReference type="SAM" id="Phobius"/>
    </source>
</evidence>
<dbReference type="PANTHER" id="PTHR35011">
    <property type="entry name" value="2,3-DIKETO-L-GULONATE TRAP TRANSPORTER SMALL PERMEASE PROTEIN YIAM"/>
    <property type="match status" value="1"/>
</dbReference>
<evidence type="ECO:0000256" key="1">
    <source>
        <dbReference type="ARBA" id="ARBA00004429"/>
    </source>
</evidence>
<keyword evidence="2" id="KW-0813">Transport</keyword>
<comment type="subcellular location">
    <subcellularLocation>
        <location evidence="1">Cell inner membrane</location>
        <topology evidence="1">Multi-pass membrane protein</topology>
    </subcellularLocation>
</comment>
<evidence type="ECO:0000256" key="6">
    <source>
        <dbReference type="ARBA" id="ARBA00022989"/>
    </source>
</evidence>
<dbReference type="AlphaFoldDB" id="A0A9D1TXP2"/>
<gene>
    <name evidence="11" type="ORF">H9890_08370</name>
</gene>
<feature type="transmembrane region" description="Helical" evidence="9">
    <location>
        <begin position="85"/>
        <end position="106"/>
    </location>
</feature>
<keyword evidence="7 9" id="KW-0472">Membrane</keyword>
<accession>A0A9D1TXP2</accession>
<comment type="caution">
    <text evidence="11">The sequence shown here is derived from an EMBL/GenBank/DDBJ whole genome shotgun (WGS) entry which is preliminary data.</text>
</comment>
<evidence type="ECO:0000313" key="11">
    <source>
        <dbReference type="EMBL" id="HIW09394.1"/>
    </source>
</evidence>
<evidence type="ECO:0000256" key="3">
    <source>
        <dbReference type="ARBA" id="ARBA00022475"/>
    </source>
</evidence>
<keyword evidence="4" id="KW-0997">Cell inner membrane</keyword>
<dbReference type="PANTHER" id="PTHR35011:SF5">
    <property type="entry name" value="SIALIC ACID TRAP TRANSPORTER SMALL PERMEASE PROTEIN SIAQ"/>
    <property type="match status" value="1"/>
</dbReference>
<dbReference type="InterPro" id="IPR055348">
    <property type="entry name" value="DctQ"/>
</dbReference>
<feature type="transmembrane region" description="Helical" evidence="9">
    <location>
        <begin position="47"/>
        <end position="65"/>
    </location>
</feature>
<feature type="transmembrane region" description="Helical" evidence="9">
    <location>
        <begin position="126"/>
        <end position="145"/>
    </location>
</feature>
<dbReference type="EMBL" id="DXHQ01000099">
    <property type="protein sequence ID" value="HIW09394.1"/>
    <property type="molecule type" value="Genomic_DNA"/>
</dbReference>
<evidence type="ECO:0000256" key="8">
    <source>
        <dbReference type="ARBA" id="ARBA00038436"/>
    </source>
</evidence>
<dbReference type="GO" id="GO:0022857">
    <property type="term" value="F:transmembrane transporter activity"/>
    <property type="evidence" value="ECO:0007669"/>
    <property type="project" value="TreeGrafter"/>
</dbReference>
<keyword evidence="6 9" id="KW-1133">Transmembrane helix</keyword>
<dbReference type="InterPro" id="IPR007387">
    <property type="entry name" value="TRAP_DctQ"/>
</dbReference>
<dbReference type="Pfam" id="PF04290">
    <property type="entry name" value="DctQ"/>
    <property type="match status" value="1"/>
</dbReference>
<evidence type="ECO:0000256" key="2">
    <source>
        <dbReference type="ARBA" id="ARBA00022448"/>
    </source>
</evidence>
<evidence type="ECO:0000256" key="7">
    <source>
        <dbReference type="ARBA" id="ARBA00023136"/>
    </source>
</evidence>
<dbReference type="GO" id="GO:0015740">
    <property type="term" value="P:C4-dicarboxylate transport"/>
    <property type="evidence" value="ECO:0007669"/>
    <property type="project" value="TreeGrafter"/>
</dbReference>
<name>A0A9D1TXP2_9FIRM</name>
<sequence>MKKFEKILDTVMRFLMALSMFALLAGGTWQIFSRMVLGDPSTFTDEFLRYVLIWASLIGSAYCFYRDEHLALDLVKGRVKGGAAVVLNVFIEAATLFFVCYVFIYGGATLAMNALNVSSVMHLPFTFLYSILPVSGVFIVLARVLKYAQLFSEKKGGKN</sequence>
<dbReference type="Proteomes" id="UP000823933">
    <property type="component" value="Unassembled WGS sequence"/>
</dbReference>
<protein>
    <submittedName>
        <fullName evidence="11">TRAP transporter small permease</fullName>
    </submittedName>
</protein>
<evidence type="ECO:0000313" key="12">
    <source>
        <dbReference type="Proteomes" id="UP000823933"/>
    </source>
</evidence>
<dbReference type="GO" id="GO:0005886">
    <property type="term" value="C:plasma membrane"/>
    <property type="evidence" value="ECO:0007669"/>
    <property type="project" value="UniProtKB-SubCell"/>
</dbReference>
<evidence type="ECO:0000259" key="10">
    <source>
        <dbReference type="Pfam" id="PF04290"/>
    </source>
</evidence>
<reference evidence="11" key="1">
    <citation type="journal article" date="2021" name="PeerJ">
        <title>Extensive microbial diversity within the chicken gut microbiome revealed by metagenomics and culture.</title>
        <authorList>
            <person name="Gilroy R."/>
            <person name="Ravi A."/>
            <person name="Getino M."/>
            <person name="Pursley I."/>
            <person name="Horton D.L."/>
            <person name="Alikhan N.F."/>
            <person name="Baker D."/>
            <person name="Gharbi K."/>
            <person name="Hall N."/>
            <person name="Watson M."/>
            <person name="Adriaenssens E.M."/>
            <person name="Foster-Nyarko E."/>
            <person name="Jarju S."/>
            <person name="Secka A."/>
            <person name="Antonio M."/>
            <person name="Oren A."/>
            <person name="Chaudhuri R.R."/>
            <person name="La Ragione R."/>
            <person name="Hildebrand F."/>
            <person name="Pallen M.J."/>
        </authorList>
    </citation>
    <scope>NUCLEOTIDE SEQUENCE</scope>
    <source>
        <strain evidence="11">ChiHcolR34-3080</strain>
    </source>
</reference>
<proteinExistence type="inferred from homology"/>
<evidence type="ECO:0000256" key="5">
    <source>
        <dbReference type="ARBA" id="ARBA00022692"/>
    </source>
</evidence>
<feature type="transmembrane region" description="Helical" evidence="9">
    <location>
        <begin position="12"/>
        <end position="32"/>
    </location>
</feature>
<comment type="similarity">
    <text evidence="8">Belongs to the TRAP transporter small permease family.</text>
</comment>
<keyword evidence="5 9" id="KW-0812">Transmembrane</keyword>
<evidence type="ECO:0000256" key="4">
    <source>
        <dbReference type="ARBA" id="ARBA00022519"/>
    </source>
</evidence>
<keyword evidence="3" id="KW-1003">Cell membrane</keyword>
<feature type="domain" description="Tripartite ATP-independent periplasmic transporters DctQ component" evidence="10">
    <location>
        <begin position="27"/>
        <end position="151"/>
    </location>
</feature>
<reference evidence="11" key="2">
    <citation type="submission" date="2021-04" db="EMBL/GenBank/DDBJ databases">
        <authorList>
            <person name="Gilroy R."/>
        </authorList>
    </citation>
    <scope>NUCLEOTIDE SEQUENCE</scope>
    <source>
        <strain evidence="11">ChiHcolR34-3080</strain>
    </source>
</reference>